<feature type="domain" description="Mechanosensitive ion channel MscS" evidence="12">
    <location>
        <begin position="567"/>
        <end position="625"/>
    </location>
</feature>
<dbReference type="InterPro" id="IPR006685">
    <property type="entry name" value="MscS_channel_2nd"/>
</dbReference>
<evidence type="ECO:0000259" key="12">
    <source>
        <dbReference type="Pfam" id="PF00924"/>
    </source>
</evidence>
<keyword evidence="8" id="KW-0407">Ion channel</keyword>
<evidence type="ECO:0000313" key="13">
    <source>
        <dbReference type="EMBL" id="KAL2480048.1"/>
    </source>
</evidence>
<feature type="transmembrane region" description="Helical" evidence="11">
    <location>
        <begin position="253"/>
        <end position="274"/>
    </location>
</feature>
<evidence type="ECO:0000256" key="4">
    <source>
        <dbReference type="ARBA" id="ARBA00022692"/>
    </source>
</evidence>
<evidence type="ECO:0000256" key="1">
    <source>
        <dbReference type="ARBA" id="ARBA00004141"/>
    </source>
</evidence>
<gene>
    <name evidence="13" type="ORF">Adt_33014</name>
</gene>
<feature type="compositionally biased region" description="Low complexity" evidence="10">
    <location>
        <begin position="112"/>
        <end position="131"/>
    </location>
</feature>
<evidence type="ECO:0000256" key="10">
    <source>
        <dbReference type="SAM" id="MobiDB-lite"/>
    </source>
</evidence>
<dbReference type="EMBL" id="JBFOLK010000010">
    <property type="protein sequence ID" value="KAL2480048.1"/>
    <property type="molecule type" value="Genomic_DNA"/>
</dbReference>
<feature type="transmembrane region" description="Helical" evidence="11">
    <location>
        <begin position="209"/>
        <end position="232"/>
    </location>
</feature>
<evidence type="ECO:0000256" key="3">
    <source>
        <dbReference type="ARBA" id="ARBA00022448"/>
    </source>
</evidence>
<feature type="transmembrane region" description="Helical" evidence="11">
    <location>
        <begin position="516"/>
        <end position="536"/>
    </location>
</feature>
<feature type="transmembrane region" description="Helical" evidence="11">
    <location>
        <begin position="286"/>
        <end position="303"/>
    </location>
</feature>
<comment type="subcellular location">
    <subcellularLocation>
        <location evidence="1">Membrane</location>
        <topology evidence="1">Multi-pass membrane protein</topology>
    </subcellularLocation>
</comment>
<dbReference type="InterPro" id="IPR010920">
    <property type="entry name" value="LSM_dom_sf"/>
</dbReference>
<dbReference type="GO" id="GO:0050982">
    <property type="term" value="P:detection of mechanical stimulus"/>
    <property type="evidence" value="ECO:0007669"/>
    <property type="project" value="UniProtKB-ARBA"/>
</dbReference>
<accession>A0ABD1QV10</accession>
<organism evidence="13 14">
    <name type="scientific">Abeliophyllum distichum</name>
    <dbReference type="NCBI Taxonomy" id="126358"/>
    <lineage>
        <taxon>Eukaryota</taxon>
        <taxon>Viridiplantae</taxon>
        <taxon>Streptophyta</taxon>
        <taxon>Embryophyta</taxon>
        <taxon>Tracheophyta</taxon>
        <taxon>Spermatophyta</taxon>
        <taxon>Magnoliopsida</taxon>
        <taxon>eudicotyledons</taxon>
        <taxon>Gunneridae</taxon>
        <taxon>Pentapetalae</taxon>
        <taxon>asterids</taxon>
        <taxon>lamiids</taxon>
        <taxon>Lamiales</taxon>
        <taxon>Oleaceae</taxon>
        <taxon>Forsythieae</taxon>
        <taxon>Abeliophyllum</taxon>
    </lineage>
</organism>
<dbReference type="SUPFAM" id="SSF50182">
    <property type="entry name" value="Sm-like ribonucleoproteins"/>
    <property type="match status" value="1"/>
</dbReference>
<name>A0ABD1QV10_9LAMI</name>
<evidence type="ECO:0000256" key="2">
    <source>
        <dbReference type="ARBA" id="ARBA00008017"/>
    </source>
</evidence>
<feature type="transmembrane region" description="Helical" evidence="11">
    <location>
        <begin position="169"/>
        <end position="189"/>
    </location>
</feature>
<dbReference type="InterPro" id="IPR023408">
    <property type="entry name" value="MscS_beta-dom_sf"/>
</dbReference>
<proteinExistence type="inferred from homology"/>
<evidence type="ECO:0000256" key="11">
    <source>
        <dbReference type="SAM" id="Phobius"/>
    </source>
</evidence>
<dbReference type="AlphaFoldDB" id="A0ABD1QV10"/>
<feature type="transmembrane region" description="Helical" evidence="11">
    <location>
        <begin position="548"/>
        <end position="572"/>
    </location>
</feature>
<evidence type="ECO:0000313" key="14">
    <source>
        <dbReference type="Proteomes" id="UP001604336"/>
    </source>
</evidence>
<evidence type="ECO:0000256" key="5">
    <source>
        <dbReference type="ARBA" id="ARBA00022989"/>
    </source>
</evidence>
<keyword evidence="14" id="KW-1185">Reference proteome</keyword>
<protein>
    <recommendedName>
        <fullName evidence="9">Mechanosensitive ion channel protein</fullName>
    </recommendedName>
</protein>
<feature type="region of interest" description="Disordered" evidence="10">
    <location>
        <begin position="47"/>
        <end position="144"/>
    </location>
</feature>
<feature type="compositionally biased region" description="Basic and acidic residues" evidence="10">
    <location>
        <begin position="72"/>
        <end position="82"/>
    </location>
</feature>
<evidence type="ECO:0000256" key="9">
    <source>
        <dbReference type="PIRNR" id="PIRNR017209"/>
    </source>
</evidence>
<evidence type="ECO:0000256" key="7">
    <source>
        <dbReference type="ARBA" id="ARBA00023136"/>
    </source>
</evidence>
<dbReference type="PIRSF" id="PIRSF017209">
    <property type="entry name" value="Memb_At2g17000_prd"/>
    <property type="match status" value="1"/>
</dbReference>
<keyword evidence="3" id="KW-0813">Transport</keyword>
<dbReference type="InterPro" id="IPR016688">
    <property type="entry name" value="MscS-like_plants/fungi"/>
</dbReference>
<dbReference type="PANTHER" id="PTHR31618">
    <property type="entry name" value="MECHANOSENSITIVE ION CHANNEL PROTEIN 5"/>
    <property type="match status" value="1"/>
</dbReference>
<dbReference type="PANTHER" id="PTHR31618:SF7">
    <property type="entry name" value="MECHANOSENSITIVE ION CHANNEL PROTEIN"/>
    <property type="match status" value="1"/>
</dbReference>
<reference evidence="14" key="1">
    <citation type="submission" date="2024-07" db="EMBL/GenBank/DDBJ databases">
        <title>Two chromosome-level genome assemblies of Korean endemic species Abeliophyllum distichum and Forsythia ovata (Oleaceae).</title>
        <authorList>
            <person name="Jang H."/>
        </authorList>
    </citation>
    <scope>NUCLEOTIDE SEQUENCE [LARGE SCALE GENOMIC DNA]</scope>
</reference>
<sequence length="705" mass="79135">MESEMSLKQKAGNLDVVVEINSPVTGENGEASSVSIEELSRVHMNLFTSTSDPAAKPPSGAAFRRRLSAKSEYSKPKSRIVEEPPYPSSSNPIEENAQPAPAKASERNSPNVASPSVKVTSSSPKASVPVTPRTPLMASVGDDDDDDDEVYKTENVKIDKKKRGKKMKVMILIEWIAFVSIMAVLIASLTVHKLEGWTILGTKLWRWSVLVLVIFCGRLFTEWLTNVLVFLIERNFLLKKKVLYFLFGLKKSVRVVIWLGLILLAWGLLINRGIKRSRKTTKVLNYITRGIASSLIGAVMWMLKTLLIKLLASSFHVRTFFDRIQESIFHQYILQALSGPPSMENAIDNSTLSCQLSLENVKTGKQEKTGEGVINVDKLHKMKRGKVSAWTMGGLIKVIRSSGLPTISEVLDESVEEEDGEQKVITSEVEAKDAANRIFKNVARPGHKYIDEEDLLRFMPKEEVDNAFPLFEVAVEQRRIKKSSFRNWVVKAYNERKCLAASLNDAKTAIEELNKIASGIVLVVIIIVWLLLMEIATTKVLVFISSQMLLVVFMFGNTAKMVFEAIVFVFVVHPFDVGDRCVIDGIQMIVEEMNILTTIFLKPDNEKVYYPNAILATKPISNFNRSPEMMGDAVEFSVDFSTSVESIAALRAKIKAYLESKPKHWHPGHSVQIKEIEDVNKMLMALYVTHTINFQNAWRKGRPKI</sequence>
<evidence type="ECO:0000256" key="6">
    <source>
        <dbReference type="ARBA" id="ARBA00023065"/>
    </source>
</evidence>
<keyword evidence="4 11" id="KW-0812">Transmembrane</keyword>
<keyword evidence="7 9" id="KW-0472">Membrane</keyword>
<comment type="caution">
    <text evidence="13">The sequence shown here is derived from an EMBL/GenBank/DDBJ whole genome shotgun (WGS) entry which is preliminary data.</text>
</comment>
<dbReference type="Proteomes" id="UP001604336">
    <property type="component" value="Unassembled WGS sequence"/>
</dbReference>
<dbReference type="Gene3D" id="2.30.30.60">
    <property type="match status" value="1"/>
</dbReference>
<evidence type="ECO:0000256" key="8">
    <source>
        <dbReference type="ARBA" id="ARBA00023303"/>
    </source>
</evidence>
<comment type="similarity">
    <text evidence="2 9">Belongs to the MscS (TC 1.A.23) family.</text>
</comment>
<dbReference type="GO" id="GO:0008381">
    <property type="term" value="F:mechanosensitive monoatomic ion channel activity"/>
    <property type="evidence" value="ECO:0007669"/>
    <property type="project" value="UniProtKB-ARBA"/>
</dbReference>
<keyword evidence="5 11" id="KW-1133">Transmembrane helix</keyword>
<dbReference type="Pfam" id="PF00924">
    <property type="entry name" value="MS_channel_2nd"/>
    <property type="match status" value="1"/>
</dbReference>
<dbReference type="FunFam" id="2.30.30.60:FF:000003">
    <property type="entry name" value="Predicted mechanosensitive ion channel"/>
    <property type="match status" value="1"/>
</dbReference>
<dbReference type="GO" id="GO:0005886">
    <property type="term" value="C:plasma membrane"/>
    <property type="evidence" value="ECO:0007669"/>
    <property type="project" value="UniProtKB-UniRule"/>
</dbReference>
<keyword evidence="6" id="KW-0406">Ion transport</keyword>